<dbReference type="Proteomes" id="UP001149074">
    <property type="component" value="Unassembled WGS sequence"/>
</dbReference>
<evidence type="ECO:0000313" key="4">
    <source>
        <dbReference type="EMBL" id="KAJ5085930.1"/>
    </source>
</evidence>
<feature type="compositionally biased region" description="Basic and acidic residues" evidence="1">
    <location>
        <begin position="604"/>
        <end position="616"/>
    </location>
</feature>
<keyword evidence="2" id="KW-0812">Transmembrane</keyword>
<reference evidence="4" key="1">
    <citation type="submission" date="2022-11" db="EMBL/GenBank/DDBJ databases">
        <authorList>
            <person name="Petersen C."/>
        </authorList>
    </citation>
    <scope>NUCLEOTIDE SEQUENCE</scope>
    <source>
        <strain evidence="4">IBT 30761</strain>
    </source>
</reference>
<keyword evidence="3" id="KW-0732">Signal</keyword>
<sequence length="652" mass="72900">MVSPLIWAGVVVLARAASGDFVSTNYDEYNDGVLGHRPHLEYHSSTEFSPIFQATVWNSDEISEKGSHIFIRHDGNDTSPLATPLVIDAHDLSAVYMNRTFKNVFGTRVQENFGKKYLTFWEGEKGYGVGDGYGLAFDDTYRLAYKVWAQNIQVHSDLHEFAFTGNGTALVTGVNPTRILQSEFPQWNLPYNLDMLDAIFQEIDLETNEVIFNWRAIDHINPMDSFEPGATGWDAYHINSIEKTQAGNYLISIRHTHSILLIDGQTGQIIWTMGGERNDFVELPPSIDSENCQPVLSMSWQHHARFVPGTNETEMTFFDNHGKVTNHGDCDTECSRGLHIAINDTVSPPTVQLLREFRHPSQLQAQSQGSVQPLSPSSTDLGNVFIGWGRCPTFTEHNSLGETVMNVQFSPWHSDDIPDALDNYRAYKMDWTATPWWDPAIASRKNPQGELVFYVSWNGATEVTNWVVRGAATPSRQGHGNVLAKSSRTGFETKLVVGDTVWQYVWAEALDVNGNILRSSEVVDLDTADLVVAMDTYEANATLPFAKPTEKAETKTESGESFDTKLILLGTALAVFSTVGLVTCIIWVWQRCRGYEELKAEDFDLGSEHEDDERKSSVPIDDDDNDDRMGANNDARSRSSVSERPLLPIAQP</sequence>
<dbReference type="PANTHER" id="PTHR35340">
    <property type="entry name" value="PQQ ENZYME REPEAT PROTEIN-RELATED"/>
    <property type="match status" value="1"/>
</dbReference>
<proteinExistence type="predicted"/>
<dbReference type="GeneID" id="81362171"/>
<feature type="transmembrane region" description="Helical" evidence="2">
    <location>
        <begin position="566"/>
        <end position="589"/>
    </location>
</feature>
<dbReference type="AlphaFoldDB" id="A0A9W9EQB4"/>
<feature type="region of interest" description="Disordered" evidence="1">
    <location>
        <begin position="604"/>
        <end position="652"/>
    </location>
</feature>
<dbReference type="PANTHER" id="PTHR35340:SF5">
    <property type="entry name" value="ASST-DOMAIN-CONTAINING PROTEIN"/>
    <property type="match status" value="1"/>
</dbReference>
<feature type="chain" id="PRO_5040918262" description="Arylsulfotransferase" evidence="3">
    <location>
        <begin position="20"/>
        <end position="652"/>
    </location>
</feature>
<evidence type="ECO:0008006" key="6">
    <source>
        <dbReference type="Google" id="ProtNLM"/>
    </source>
</evidence>
<name>A0A9W9EQB4_9EURO</name>
<dbReference type="InterPro" id="IPR053143">
    <property type="entry name" value="Arylsulfate_ST"/>
</dbReference>
<dbReference type="EMBL" id="JAPQKI010000010">
    <property type="protein sequence ID" value="KAJ5085930.1"/>
    <property type="molecule type" value="Genomic_DNA"/>
</dbReference>
<evidence type="ECO:0000256" key="2">
    <source>
        <dbReference type="SAM" id="Phobius"/>
    </source>
</evidence>
<gene>
    <name evidence="4" type="ORF">N7532_010701</name>
</gene>
<keyword evidence="2" id="KW-1133">Transmembrane helix</keyword>
<feature type="signal peptide" evidence="3">
    <location>
        <begin position="1"/>
        <end position="19"/>
    </location>
</feature>
<keyword evidence="2" id="KW-0472">Membrane</keyword>
<organism evidence="4 5">
    <name type="scientific">Penicillium argentinense</name>
    <dbReference type="NCBI Taxonomy" id="1131581"/>
    <lineage>
        <taxon>Eukaryota</taxon>
        <taxon>Fungi</taxon>
        <taxon>Dikarya</taxon>
        <taxon>Ascomycota</taxon>
        <taxon>Pezizomycotina</taxon>
        <taxon>Eurotiomycetes</taxon>
        <taxon>Eurotiomycetidae</taxon>
        <taxon>Eurotiales</taxon>
        <taxon>Aspergillaceae</taxon>
        <taxon>Penicillium</taxon>
    </lineage>
</organism>
<evidence type="ECO:0000313" key="5">
    <source>
        <dbReference type="Proteomes" id="UP001149074"/>
    </source>
</evidence>
<dbReference type="InterPro" id="IPR039535">
    <property type="entry name" value="ASST-like"/>
</dbReference>
<dbReference type="OrthoDB" id="5427350at2759"/>
<protein>
    <recommendedName>
        <fullName evidence="6">Arylsulfotransferase</fullName>
    </recommendedName>
</protein>
<keyword evidence="5" id="KW-1185">Reference proteome</keyword>
<dbReference type="Pfam" id="PF14269">
    <property type="entry name" value="Arylsulfotran_2"/>
    <property type="match status" value="1"/>
</dbReference>
<evidence type="ECO:0000256" key="3">
    <source>
        <dbReference type="SAM" id="SignalP"/>
    </source>
</evidence>
<evidence type="ECO:0000256" key="1">
    <source>
        <dbReference type="SAM" id="MobiDB-lite"/>
    </source>
</evidence>
<reference evidence="4" key="2">
    <citation type="journal article" date="2023" name="IMA Fungus">
        <title>Comparative genomic study of the Penicillium genus elucidates a diverse pangenome and 15 lateral gene transfer events.</title>
        <authorList>
            <person name="Petersen C."/>
            <person name="Sorensen T."/>
            <person name="Nielsen M.R."/>
            <person name="Sondergaard T.E."/>
            <person name="Sorensen J.L."/>
            <person name="Fitzpatrick D.A."/>
            <person name="Frisvad J.C."/>
            <person name="Nielsen K.L."/>
        </authorList>
    </citation>
    <scope>NUCLEOTIDE SEQUENCE</scope>
    <source>
        <strain evidence="4">IBT 30761</strain>
    </source>
</reference>
<dbReference type="RefSeq" id="XP_056470608.1">
    <property type="nucleotide sequence ID" value="XM_056623192.1"/>
</dbReference>
<accession>A0A9W9EQB4</accession>
<comment type="caution">
    <text evidence="4">The sequence shown here is derived from an EMBL/GenBank/DDBJ whole genome shotgun (WGS) entry which is preliminary data.</text>
</comment>